<evidence type="ECO:0000256" key="1">
    <source>
        <dbReference type="SAM" id="Phobius"/>
    </source>
</evidence>
<keyword evidence="1" id="KW-0472">Membrane</keyword>
<gene>
    <name evidence="2" type="ORF">FPQ13_05180</name>
</gene>
<comment type="caution">
    <text evidence="2">The sequence shown here is derived from an EMBL/GenBank/DDBJ whole genome shotgun (WGS) entry which is preliminary data.</text>
</comment>
<reference evidence="2 3" key="1">
    <citation type="submission" date="2019-07" db="EMBL/GenBank/DDBJ databases">
        <title>Allobacillus sp. nov. SKP isolated from shrimp paste of Euphausiacea.</title>
        <authorList>
            <person name="Kanchanasin P."/>
            <person name="Tanasupawat S."/>
            <person name="Shi W."/>
            <person name="Wu L."/>
            <person name="Ma J."/>
        </authorList>
    </citation>
    <scope>NUCLEOTIDE SEQUENCE [LARGE SCALE GENOMIC DNA]</scope>
    <source>
        <strain evidence="2 3">SKP4-8</strain>
    </source>
</reference>
<proteinExistence type="predicted"/>
<dbReference type="EMBL" id="VMHE01000005">
    <property type="protein sequence ID" value="TSJ66260.1"/>
    <property type="molecule type" value="Genomic_DNA"/>
</dbReference>
<dbReference type="OrthoDB" id="2974060at2"/>
<dbReference type="AlphaFoldDB" id="A0A556PPD9"/>
<dbReference type="Proteomes" id="UP000316425">
    <property type="component" value="Unassembled WGS sequence"/>
</dbReference>
<keyword evidence="3" id="KW-1185">Reference proteome</keyword>
<dbReference type="RefSeq" id="WP_144088259.1">
    <property type="nucleotide sequence ID" value="NZ_VMHE01000005.1"/>
</dbReference>
<evidence type="ECO:0000313" key="2">
    <source>
        <dbReference type="EMBL" id="TSJ66260.1"/>
    </source>
</evidence>
<organism evidence="2 3">
    <name type="scientific">Allobacillus salarius</name>
    <dbReference type="NCBI Taxonomy" id="1955272"/>
    <lineage>
        <taxon>Bacteria</taxon>
        <taxon>Bacillati</taxon>
        <taxon>Bacillota</taxon>
        <taxon>Bacilli</taxon>
        <taxon>Bacillales</taxon>
        <taxon>Bacillaceae</taxon>
        <taxon>Allobacillus</taxon>
    </lineage>
</organism>
<keyword evidence="1" id="KW-0812">Transmembrane</keyword>
<name>A0A556PPD9_9BACI</name>
<evidence type="ECO:0000313" key="3">
    <source>
        <dbReference type="Proteomes" id="UP000316425"/>
    </source>
</evidence>
<keyword evidence="1" id="KW-1133">Transmembrane helix</keyword>
<accession>A0A556PPD9</accession>
<protein>
    <submittedName>
        <fullName evidence="2">Uncharacterized protein</fullName>
    </submittedName>
</protein>
<feature type="transmembrane region" description="Helical" evidence="1">
    <location>
        <begin position="5"/>
        <end position="25"/>
    </location>
</feature>
<sequence length="104" mass="12277">MKKIYLIMISVALTTLAILGGNWLYNNYTAKGGAVVLITDKVIEDERFLVEINYQPYEVPEEEIELVEVHPSAWNLIVVEEEYEISYHQRFFDKYKRIINLKNH</sequence>